<organism evidence="1 2">
    <name type="scientific">Saliterribacillus persicus</name>
    <dbReference type="NCBI Taxonomy" id="930114"/>
    <lineage>
        <taxon>Bacteria</taxon>
        <taxon>Bacillati</taxon>
        <taxon>Bacillota</taxon>
        <taxon>Bacilli</taxon>
        <taxon>Bacillales</taxon>
        <taxon>Bacillaceae</taxon>
        <taxon>Saliterribacillus</taxon>
    </lineage>
</organism>
<dbReference type="InterPro" id="IPR025716">
    <property type="entry name" value="Post-transcriptional_regulator"/>
</dbReference>
<dbReference type="EMBL" id="QPJJ01000009">
    <property type="protein sequence ID" value="RCW66437.1"/>
    <property type="molecule type" value="Genomic_DNA"/>
</dbReference>
<protein>
    <submittedName>
        <fullName evidence="1">ComN-like post-transcriptional regulator</fullName>
    </submittedName>
</protein>
<comment type="caution">
    <text evidence="1">The sequence shown here is derived from an EMBL/GenBank/DDBJ whole genome shotgun (WGS) entry which is preliminary data.</text>
</comment>
<evidence type="ECO:0000313" key="1">
    <source>
        <dbReference type="EMBL" id="RCW66437.1"/>
    </source>
</evidence>
<gene>
    <name evidence="1" type="ORF">DFR57_109160</name>
</gene>
<reference evidence="1 2" key="1">
    <citation type="submission" date="2018-07" db="EMBL/GenBank/DDBJ databases">
        <title>Genomic Encyclopedia of Type Strains, Phase IV (KMG-IV): sequencing the most valuable type-strain genomes for metagenomic binning, comparative biology and taxonomic classification.</title>
        <authorList>
            <person name="Goeker M."/>
        </authorList>
    </citation>
    <scope>NUCLEOTIDE SEQUENCE [LARGE SCALE GENOMIC DNA]</scope>
    <source>
        <strain evidence="1 2">DSM 27696</strain>
    </source>
</reference>
<proteinExistence type="predicted"/>
<keyword evidence="2" id="KW-1185">Reference proteome</keyword>
<accession>A0A368XIZ0</accession>
<dbReference type="OrthoDB" id="2990595at2"/>
<evidence type="ECO:0000313" key="2">
    <source>
        <dbReference type="Proteomes" id="UP000252585"/>
    </source>
</evidence>
<dbReference type="RefSeq" id="WP_114353430.1">
    <property type="nucleotide sequence ID" value="NZ_QPJJ01000009.1"/>
</dbReference>
<dbReference type="Pfam" id="PF13797">
    <property type="entry name" value="Post_transc_reg"/>
    <property type="match status" value="1"/>
</dbReference>
<name>A0A368XIZ0_9BACI</name>
<dbReference type="Proteomes" id="UP000252585">
    <property type="component" value="Unassembled WGS sequence"/>
</dbReference>
<sequence>MEEVKSVSEWKFKLHEILDSKVDEFKLLDYSNANKEDIWNCLVQKVWKGEPDKRLHQIVQDIFHLNPSIYMVYLTQQSLKDDNLQASLQALLGDQDY</sequence>
<dbReference type="AlphaFoldDB" id="A0A368XIZ0"/>